<gene>
    <name evidence="2" type="ordered locus">RLO149_c026810</name>
</gene>
<sequence>MTLRSIWPVMALAVVAGCSSPVYRGSVASFGEATEAAAQAQTKRLGTLTENQISDIRGDLAQDGVFLAYAPECALLAVPGSSIEDCKVVRRDGAPIENPESFASIAALNKAMGEYGANLAALAADAAQDGAAFNTSLTNLAVSVEGLSSALGGAGTKDQFEAVGAAFGGIGTATFAGARTAKLREIIVAVDPQIQQATGLLSAASEALTLSEVTTSLQRVERAERALAAAYANNASTRDVQRLQDRLFDEVAALKRSAAARDAYANIGQTHAKLAKASRDSASKEDLQGSIVELSKLVKLLSESADPF</sequence>
<protein>
    <recommendedName>
        <fullName evidence="4">Lipoprotein</fullName>
    </recommendedName>
</protein>
<dbReference type="RefSeq" id="WP_013962559.1">
    <property type="nucleotide sequence ID" value="NC_015730.1"/>
</dbReference>
<evidence type="ECO:0000313" key="2">
    <source>
        <dbReference type="EMBL" id="AEI94643.1"/>
    </source>
</evidence>
<dbReference type="STRING" id="391595.RLO149_c026810"/>
<dbReference type="OrthoDB" id="9949032at2"/>
<dbReference type="Proteomes" id="UP000001353">
    <property type="component" value="Chromosome"/>
</dbReference>
<keyword evidence="1" id="KW-0732">Signal</keyword>
<proteinExistence type="predicted"/>
<reference evidence="2 3" key="1">
    <citation type="journal article" date="2011" name="BMC Genomics">
        <title>Comparative genome analysis and genome-guided physiological analysis of Roseobacter litoralis.</title>
        <authorList>
            <person name="Kalhoefer D."/>
            <person name="Thole S."/>
            <person name="Voget S."/>
            <person name="Lehmann R."/>
            <person name="Liesegang H."/>
            <person name="Wollher A."/>
            <person name="Daniel R."/>
            <person name="Simon M."/>
            <person name="Brinkhoff T."/>
        </authorList>
    </citation>
    <scope>NUCLEOTIDE SEQUENCE [LARGE SCALE GENOMIC DNA]</scope>
    <source>
        <strain evidence="3">ATCC 49566 / DSM 6996 / JCM 21268 / NBRC 15278 / OCh 149</strain>
    </source>
</reference>
<dbReference type="PROSITE" id="PS51257">
    <property type="entry name" value="PROKAR_LIPOPROTEIN"/>
    <property type="match status" value="1"/>
</dbReference>
<keyword evidence="3" id="KW-1185">Reference proteome</keyword>
<evidence type="ECO:0000313" key="3">
    <source>
        <dbReference type="Proteomes" id="UP000001353"/>
    </source>
</evidence>
<name>F7ZED0_ROSLO</name>
<dbReference type="EMBL" id="CP002623">
    <property type="protein sequence ID" value="AEI94643.1"/>
    <property type="molecule type" value="Genomic_DNA"/>
</dbReference>
<evidence type="ECO:0000256" key="1">
    <source>
        <dbReference type="SAM" id="SignalP"/>
    </source>
</evidence>
<feature type="chain" id="PRO_5003366710" description="Lipoprotein" evidence="1">
    <location>
        <begin position="25"/>
        <end position="308"/>
    </location>
</feature>
<dbReference type="KEGG" id="rli:RLO149_c026810"/>
<feature type="signal peptide" evidence="1">
    <location>
        <begin position="1"/>
        <end position="24"/>
    </location>
</feature>
<evidence type="ECO:0008006" key="4">
    <source>
        <dbReference type="Google" id="ProtNLM"/>
    </source>
</evidence>
<organism evidence="2 3">
    <name type="scientific">Roseobacter litoralis (strain ATCC 49566 / DSM 6996 / JCM 21268 / NBRC 15278 / OCh 149)</name>
    <dbReference type="NCBI Taxonomy" id="391595"/>
    <lineage>
        <taxon>Bacteria</taxon>
        <taxon>Pseudomonadati</taxon>
        <taxon>Pseudomonadota</taxon>
        <taxon>Alphaproteobacteria</taxon>
        <taxon>Rhodobacterales</taxon>
        <taxon>Roseobacteraceae</taxon>
        <taxon>Roseobacter</taxon>
    </lineage>
</organism>
<dbReference type="HOGENOM" id="CLU_902790_0_0_5"/>
<dbReference type="AlphaFoldDB" id="F7ZED0"/>
<dbReference type="eggNOG" id="ENOG5030MZN">
    <property type="taxonomic scope" value="Bacteria"/>
</dbReference>
<accession>F7ZED0</accession>